<reference evidence="2" key="1">
    <citation type="journal article" date="2023" name="G3 (Bethesda)">
        <title>Genome assembly and association tests identify interacting loci associated with vigor, precocity, and sex in interspecific pistachio rootstocks.</title>
        <authorList>
            <person name="Palmer W."/>
            <person name="Jacygrad E."/>
            <person name="Sagayaradj S."/>
            <person name="Cavanaugh K."/>
            <person name="Han R."/>
            <person name="Bertier L."/>
            <person name="Beede B."/>
            <person name="Kafkas S."/>
            <person name="Golino D."/>
            <person name="Preece J."/>
            <person name="Michelmore R."/>
        </authorList>
    </citation>
    <scope>NUCLEOTIDE SEQUENCE [LARGE SCALE GENOMIC DNA]</scope>
</reference>
<evidence type="ECO:0000313" key="2">
    <source>
        <dbReference type="Proteomes" id="UP001163603"/>
    </source>
</evidence>
<protein>
    <submittedName>
        <fullName evidence="1">Uncharacterized protein</fullName>
    </submittedName>
</protein>
<proteinExistence type="predicted"/>
<accession>A0ACC0X8M7</accession>
<dbReference type="Proteomes" id="UP001163603">
    <property type="component" value="Chromosome 14"/>
</dbReference>
<sequence>MHSDYAGNDDIIVGNSTGISISHSGSSTLTTPTTTFTLNNILCAPSIKKNLVSVSQFCNQNNTSVEFFPHHFLVKDLSTGASLVHIGA</sequence>
<comment type="caution">
    <text evidence="1">The sequence shown here is derived from an EMBL/GenBank/DDBJ whole genome shotgun (WGS) entry which is preliminary data.</text>
</comment>
<name>A0ACC0X8M7_9ROSI</name>
<dbReference type="EMBL" id="CM047749">
    <property type="protein sequence ID" value="KAJ0011143.1"/>
    <property type="molecule type" value="Genomic_DNA"/>
</dbReference>
<gene>
    <name evidence="1" type="ORF">Pint_33342</name>
</gene>
<organism evidence="1 2">
    <name type="scientific">Pistacia integerrima</name>
    <dbReference type="NCBI Taxonomy" id="434235"/>
    <lineage>
        <taxon>Eukaryota</taxon>
        <taxon>Viridiplantae</taxon>
        <taxon>Streptophyta</taxon>
        <taxon>Embryophyta</taxon>
        <taxon>Tracheophyta</taxon>
        <taxon>Spermatophyta</taxon>
        <taxon>Magnoliopsida</taxon>
        <taxon>eudicotyledons</taxon>
        <taxon>Gunneridae</taxon>
        <taxon>Pentapetalae</taxon>
        <taxon>rosids</taxon>
        <taxon>malvids</taxon>
        <taxon>Sapindales</taxon>
        <taxon>Anacardiaceae</taxon>
        <taxon>Pistacia</taxon>
    </lineage>
</organism>
<keyword evidence="2" id="KW-1185">Reference proteome</keyword>
<evidence type="ECO:0000313" key="1">
    <source>
        <dbReference type="EMBL" id="KAJ0011143.1"/>
    </source>
</evidence>